<dbReference type="GO" id="GO:0008270">
    <property type="term" value="F:zinc ion binding"/>
    <property type="evidence" value="ECO:0007669"/>
    <property type="project" value="UniProtKB-KW"/>
</dbReference>
<evidence type="ECO:0000256" key="4">
    <source>
        <dbReference type="ARBA" id="ARBA00022692"/>
    </source>
</evidence>
<dbReference type="PANTHER" id="PTHR46913">
    <property type="entry name" value="RING-H2 FINGER PROTEIN ATL16"/>
    <property type="match status" value="1"/>
</dbReference>
<dbReference type="GO" id="GO:0016567">
    <property type="term" value="P:protein ubiquitination"/>
    <property type="evidence" value="ECO:0007669"/>
    <property type="project" value="InterPro"/>
</dbReference>
<sequence length="130" mass="13481">MPYTYGKGKWGGGDATAAGTAVGSAGGEEEEERERALVAHLAWRLADGTGTCTVCLGGFVTGEELRLLPGCGHVFHRCCIDRWLSTSATCPNCRTIVMPAWVVEMVLELAAARQRRGSGSPAVGGAGSGL</sequence>
<evidence type="ECO:0000313" key="12">
    <source>
        <dbReference type="EMBL" id="EFJ48585.1"/>
    </source>
</evidence>
<organism evidence="13">
    <name type="scientific">Volvox carteri f. nagariensis</name>
    <dbReference type="NCBI Taxonomy" id="3068"/>
    <lineage>
        <taxon>Eukaryota</taxon>
        <taxon>Viridiplantae</taxon>
        <taxon>Chlorophyta</taxon>
        <taxon>core chlorophytes</taxon>
        <taxon>Chlorophyceae</taxon>
        <taxon>CS clade</taxon>
        <taxon>Chlamydomonadales</taxon>
        <taxon>Volvocaceae</taxon>
        <taxon>Volvox</taxon>
    </lineage>
</organism>
<dbReference type="AlphaFoldDB" id="D8TVI7"/>
<dbReference type="InParanoid" id="D8TVI7"/>
<evidence type="ECO:0000313" key="13">
    <source>
        <dbReference type="Proteomes" id="UP000001058"/>
    </source>
</evidence>
<keyword evidence="8" id="KW-1133">Transmembrane helix</keyword>
<keyword evidence="5" id="KW-0479">Metal-binding</keyword>
<dbReference type="Gene3D" id="3.30.40.10">
    <property type="entry name" value="Zinc/RING finger domain, C3HC4 (zinc finger)"/>
    <property type="match status" value="1"/>
</dbReference>
<dbReference type="InterPro" id="IPR044600">
    <property type="entry name" value="ATL1/ATL16-like"/>
</dbReference>
<dbReference type="Pfam" id="PF13639">
    <property type="entry name" value="zf-RING_2"/>
    <property type="match status" value="1"/>
</dbReference>
<dbReference type="GO" id="GO:0016740">
    <property type="term" value="F:transferase activity"/>
    <property type="evidence" value="ECO:0007669"/>
    <property type="project" value="UniProtKB-KW"/>
</dbReference>
<dbReference type="Proteomes" id="UP000001058">
    <property type="component" value="Unassembled WGS sequence"/>
</dbReference>
<evidence type="ECO:0000256" key="10">
    <source>
        <dbReference type="PROSITE-ProRule" id="PRU00175"/>
    </source>
</evidence>
<dbReference type="InterPro" id="IPR001841">
    <property type="entry name" value="Znf_RING"/>
</dbReference>
<accession>D8TVI7</accession>
<dbReference type="InterPro" id="IPR013083">
    <property type="entry name" value="Znf_RING/FYVE/PHD"/>
</dbReference>
<evidence type="ECO:0000259" key="11">
    <source>
        <dbReference type="PROSITE" id="PS50089"/>
    </source>
</evidence>
<dbReference type="SUPFAM" id="SSF57850">
    <property type="entry name" value="RING/U-box"/>
    <property type="match status" value="1"/>
</dbReference>
<keyword evidence="4" id="KW-0812">Transmembrane</keyword>
<dbReference type="GeneID" id="9619735"/>
<dbReference type="GO" id="GO:0016020">
    <property type="term" value="C:membrane"/>
    <property type="evidence" value="ECO:0007669"/>
    <property type="project" value="UniProtKB-SubCell"/>
</dbReference>
<feature type="domain" description="RING-type" evidence="11">
    <location>
        <begin position="52"/>
        <end position="94"/>
    </location>
</feature>
<gene>
    <name evidence="12" type="ORF">VOLCADRAFT_60307</name>
</gene>
<dbReference type="OrthoDB" id="551663at2759"/>
<evidence type="ECO:0000256" key="8">
    <source>
        <dbReference type="ARBA" id="ARBA00022989"/>
    </source>
</evidence>
<comment type="pathway">
    <text evidence="2">Protein modification; protein ubiquitination.</text>
</comment>
<keyword evidence="6 10" id="KW-0863">Zinc-finger</keyword>
<dbReference type="eggNOG" id="KOG0800">
    <property type="taxonomic scope" value="Eukaryota"/>
</dbReference>
<evidence type="ECO:0000256" key="3">
    <source>
        <dbReference type="ARBA" id="ARBA00022679"/>
    </source>
</evidence>
<keyword evidence="3" id="KW-0808">Transferase</keyword>
<dbReference type="CDD" id="cd16461">
    <property type="entry name" value="RING-H2_EL5-like"/>
    <property type="match status" value="1"/>
</dbReference>
<comment type="subcellular location">
    <subcellularLocation>
        <location evidence="1">Membrane</location>
        <topology evidence="1">Single-pass membrane protein</topology>
    </subcellularLocation>
</comment>
<keyword evidence="7" id="KW-0862">Zinc</keyword>
<dbReference type="RefSeq" id="XP_002950384.1">
    <property type="nucleotide sequence ID" value="XM_002950338.1"/>
</dbReference>
<keyword evidence="9" id="KW-0472">Membrane</keyword>
<proteinExistence type="predicted"/>
<dbReference type="PROSITE" id="PS50089">
    <property type="entry name" value="ZF_RING_2"/>
    <property type="match status" value="1"/>
</dbReference>
<evidence type="ECO:0000256" key="9">
    <source>
        <dbReference type="ARBA" id="ARBA00023136"/>
    </source>
</evidence>
<evidence type="ECO:0000256" key="2">
    <source>
        <dbReference type="ARBA" id="ARBA00004906"/>
    </source>
</evidence>
<dbReference type="EMBL" id="GL378339">
    <property type="protein sequence ID" value="EFJ48585.1"/>
    <property type="molecule type" value="Genomic_DNA"/>
</dbReference>
<reference evidence="12 13" key="1">
    <citation type="journal article" date="2010" name="Science">
        <title>Genomic analysis of organismal complexity in the multicellular green alga Volvox carteri.</title>
        <authorList>
            <person name="Prochnik S.E."/>
            <person name="Umen J."/>
            <person name="Nedelcu A.M."/>
            <person name="Hallmann A."/>
            <person name="Miller S.M."/>
            <person name="Nishii I."/>
            <person name="Ferris P."/>
            <person name="Kuo A."/>
            <person name="Mitros T."/>
            <person name="Fritz-Laylin L.K."/>
            <person name="Hellsten U."/>
            <person name="Chapman J."/>
            <person name="Simakov O."/>
            <person name="Rensing S.A."/>
            <person name="Terry A."/>
            <person name="Pangilinan J."/>
            <person name="Kapitonov V."/>
            <person name="Jurka J."/>
            <person name="Salamov A."/>
            <person name="Shapiro H."/>
            <person name="Schmutz J."/>
            <person name="Grimwood J."/>
            <person name="Lindquist E."/>
            <person name="Lucas S."/>
            <person name="Grigoriev I.V."/>
            <person name="Schmitt R."/>
            <person name="Kirk D."/>
            <person name="Rokhsar D.S."/>
        </authorList>
    </citation>
    <scope>NUCLEOTIDE SEQUENCE [LARGE SCALE GENOMIC DNA]</scope>
    <source>
        <strain evidence="13">f. Nagariensis / Eve</strain>
    </source>
</reference>
<dbReference type="KEGG" id="vcn:VOLCADRAFT_60307"/>
<dbReference type="PANTHER" id="PTHR46913:SF1">
    <property type="entry name" value="RING-H2 FINGER PROTEIN ATL16"/>
    <property type="match status" value="1"/>
</dbReference>
<evidence type="ECO:0000256" key="5">
    <source>
        <dbReference type="ARBA" id="ARBA00022723"/>
    </source>
</evidence>
<evidence type="ECO:0000256" key="7">
    <source>
        <dbReference type="ARBA" id="ARBA00022833"/>
    </source>
</evidence>
<name>D8TVI7_VOLCA</name>
<evidence type="ECO:0000256" key="6">
    <source>
        <dbReference type="ARBA" id="ARBA00022771"/>
    </source>
</evidence>
<dbReference type="SMART" id="SM00184">
    <property type="entry name" value="RING"/>
    <property type="match status" value="1"/>
</dbReference>
<evidence type="ECO:0000256" key="1">
    <source>
        <dbReference type="ARBA" id="ARBA00004167"/>
    </source>
</evidence>
<dbReference type="STRING" id="3068.D8TVI7"/>
<keyword evidence="13" id="KW-1185">Reference proteome</keyword>
<protein>
    <recommendedName>
        <fullName evidence="11">RING-type domain-containing protein</fullName>
    </recommendedName>
</protein>